<dbReference type="PANTHER" id="PTHR30472">
    <property type="entry name" value="FERRIC ENTEROBACTIN TRANSPORT SYSTEM PERMEASE PROTEIN"/>
    <property type="match status" value="1"/>
</dbReference>
<gene>
    <name evidence="9" type="ORF">DD236_05800</name>
</gene>
<comment type="similarity">
    <text evidence="2">Belongs to the binding-protein-dependent transport system permease family. FecCD subfamily.</text>
</comment>
<keyword evidence="5 8" id="KW-0812">Transmembrane</keyword>
<organism evidence="9 10">
    <name type="scientific">Ancrocorticia populi</name>
    <dbReference type="NCBI Taxonomy" id="2175228"/>
    <lineage>
        <taxon>Bacteria</taxon>
        <taxon>Bacillati</taxon>
        <taxon>Actinomycetota</taxon>
        <taxon>Actinomycetes</taxon>
        <taxon>Actinomycetales</taxon>
        <taxon>Actinomycetaceae</taxon>
        <taxon>Ancrocorticia</taxon>
    </lineage>
</organism>
<comment type="subcellular location">
    <subcellularLocation>
        <location evidence="1">Cell membrane</location>
        <topology evidence="1">Multi-pass membrane protein</topology>
    </subcellularLocation>
</comment>
<evidence type="ECO:0000256" key="2">
    <source>
        <dbReference type="ARBA" id="ARBA00007935"/>
    </source>
</evidence>
<feature type="transmembrane region" description="Helical" evidence="8">
    <location>
        <begin position="7"/>
        <end position="26"/>
    </location>
</feature>
<reference evidence="10" key="1">
    <citation type="submission" date="2018-05" db="EMBL/GenBank/DDBJ databases">
        <authorList>
            <person name="Li Y."/>
        </authorList>
    </citation>
    <scope>NUCLEOTIDE SEQUENCE [LARGE SCALE GENOMIC DNA]</scope>
    <source>
        <strain evidence="10">sk1b4</strain>
    </source>
</reference>
<evidence type="ECO:0000256" key="1">
    <source>
        <dbReference type="ARBA" id="ARBA00004651"/>
    </source>
</evidence>
<keyword evidence="6 8" id="KW-1133">Transmembrane helix</keyword>
<dbReference type="SUPFAM" id="SSF81345">
    <property type="entry name" value="ABC transporter involved in vitamin B12 uptake, BtuC"/>
    <property type="match status" value="1"/>
</dbReference>
<dbReference type="AlphaFoldDB" id="A0A2V1K4Z9"/>
<dbReference type="InterPro" id="IPR000522">
    <property type="entry name" value="ABC_transptr_permease_BtuC"/>
</dbReference>
<dbReference type="Proteomes" id="UP000245283">
    <property type="component" value="Unassembled WGS sequence"/>
</dbReference>
<dbReference type="PANTHER" id="PTHR30472:SF68">
    <property type="entry name" value="FERRICHROME TRANSPORT SYSTEM PERMEASE PROTEIN FHUB"/>
    <property type="match status" value="1"/>
</dbReference>
<keyword evidence="4" id="KW-1003">Cell membrane</keyword>
<feature type="transmembrane region" description="Helical" evidence="8">
    <location>
        <begin position="59"/>
        <end position="76"/>
    </location>
</feature>
<dbReference type="OrthoDB" id="9782305at2"/>
<feature type="transmembrane region" description="Helical" evidence="8">
    <location>
        <begin position="116"/>
        <end position="134"/>
    </location>
</feature>
<dbReference type="InterPro" id="IPR037294">
    <property type="entry name" value="ABC_BtuC-like"/>
</dbReference>
<proteinExistence type="inferred from homology"/>
<dbReference type="Pfam" id="PF01032">
    <property type="entry name" value="FecCD"/>
    <property type="match status" value="1"/>
</dbReference>
<evidence type="ECO:0000256" key="5">
    <source>
        <dbReference type="ARBA" id="ARBA00022692"/>
    </source>
</evidence>
<evidence type="ECO:0000313" key="10">
    <source>
        <dbReference type="Proteomes" id="UP000245283"/>
    </source>
</evidence>
<keyword evidence="3" id="KW-0813">Transport</keyword>
<dbReference type="GO" id="GO:0005886">
    <property type="term" value="C:plasma membrane"/>
    <property type="evidence" value="ECO:0007669"/>
    <property type="project" value="UniProtKB-SubCell"/>
</dbReference>
<keyword evidence="7 8" id="KW-0472">Membrane</keyword>
<evidence type="ECO:0000256" key="7">
    <source>
        <dbReference type="ARBA" id="ARBA00023136"/>
    </source>
</evidence>
<evidence type="ECO:0000256" key="6">
    <source>
        <dbReference type="ARBA" id="ARBA00022989"/>
    </source>
</evidence>
<dbReference type="FunFam" id="1.10.3470.10:FF:000001">
    <property type="entry name" value="Vitamin B12 ABC transporter permease BtuC"/>
    <property type="match status" value="1"/>
</dbReference>
<dbReference type="GO" id="GO:0022857">
    <property type="term" value="F:transmembrane transporter activity"/>
    <property type="evidence" value="ECO:0007669"/>
    <property type="project" value="InterPro"/>
</dbReference>
<name>A0A2V1K4Z9_9ACTO</name>
<evidence type="ECO:0000256" key="8">
    <source>
        <dbReference type="SAM" id="Phobius"/>
    </source>
</evidence>
<feature type="transmembrane region" description="Helical" evidence="8">
    <location>
        <begin position="299"/>
        <end position="319"/>
    </location>
</feature>
<dbReference type="EMBL" id="QETB01000003">
    <property type="protein sequence ID" value="PWF26374.1"/>
    <property type="molecule type" value="Genomic_DNA"/>
</dbReference>
<dbReference type="CDD" id="cd06550">
    <property type="entry name" value="TM_ABC_iron-siderophores_like"/>
    <property type="match status" value="1"/>
</dbReference>
<keyword evidence="10" id="KW-1185">Reference proteome</keyword>
<accession>A0A2V1K4Z9</accession>
<comment type="caution">
    <text evidence="9">The sequence shown here is derived from an EMBL/GenBank/DDBJ whole genome shotgun (WGS) entry which is preliminary data.</text>
</comment>
<feature type="transmembrane region" description="Helical" evidence="8">
    <location>
        <begin position="231"/>
        <end position="258"/>
    </location>
</feature>
<evidence type="ECO:0000256" key="3">
    <source>
        <dbReference type="ARBA" id="ARBA00022448"/>
    </source>
</evidence>
<feature type="transmembrane region" description="Helical" evidence="8">
    <location>
        <begin position="143"/>
        <end position="165"/>
    </location>
</feature>
<evidence type="ECO:0000256" key="4">
    <source>
        <dbReference type="ARBA" id="ARBA00022475"/>
    </source>
</evidence>
<feature type="transmembrane region" description="Helical" evidence="8">
    <location>
        <begin position="270"/>
        <end position="287"/>
    </location>
</feature>
<dbReference type="GO" id="GO:0033214">
    <property type="term" value="P:siderophore-iron import into cell"/>
    <property type="evidence" value="ECO:0007669"/>
    <property type="project" value="TreeGrafter"/>
</dbReference>
<evidence type="ECO:0000313" key="9">
    <source>
        <dbReference type="EMBL" id="PWF26374.1"/>
    </source>
</evidence>
<sequence length="323" mass="33756">MHTRRYTAIVFTILVVLLLGSVLFGIGSGSVSLSPTQVIDGLFGGAEQRVVWDLRLPRVILGGLVGMSLAVSGLILQAVMMNPLADPGIIGISSGAGLFGIVILLAFPALYTSVPIFAFCGAMLAAIVIYALAWRGGIQPMRVILAGVAVSALCGAGISAVMVFFSDRVQGALLFMNGSLSMRGWSEVRLLLPYALIGVLAALVCSRRLNLIVLGDDVARSMGMNVQANRLFLTAIAAMLAAGAVSTVGLLGFVGLIVPHLVRLILGNNHTLLVPATALCGAGLVIFSDTIARTLFSPTEIPVGICMAILGVPFFLYFLRKAM</sequence>
<dbReference type="Gene3D" id="1.10.3470.10">
    <property type="entry name" value="ABC transporter involved in vitamin B12 uptake, BtuC"/>
    <property type="match status" value="1"/>
</dbReference>
<feature type="transmembrane region" description="Helical" evidence="8">
    <location>
        <begin position="88"/>
        <end position="110"/>
    </location>
</feature>
<protein>
    <submittedName>
        <fullName evidence="9">Iron ABC transporter permease</fullName>
    </submittedName>
</protein>